<reference evidence="2" key="1">
    <citation type="journal article" date="2016" name="Genome Biol. Evol.">
        <title>Comparative 'omics' of the Fusarium fujikuroi species complex highlights differences in genetic potential and metabolite synthesis.</title>
        <authorList>
            <person name="Niehaus E.-M."/>
            <person name="Muensterkoetter M."/>
            <person name="Proctor R.H."/>
            <person name="Brown D.W."/>
            <person name="Sharon A."/>
            <person name="Idan Y."/>
            <person name="Oren-Young L."/>
            <person name="Sieber C.M."/>
            <person name="Novak O."/>
            <person name="Pencik A."/>
            <person name="Tarkowska D."/>
            <person name="Hromadova K."/>
            <person name="Freeman S."/>
            <person name="Maymon M."/>
            <person name="Elazar M."/>
            <person name="Youssef S.A."/>
            <person name="El-Shabrawy E.S.M."/>
            <person name="Shalaby A.B.A."/>
            <person name="Houterman P."/>
            <person name="Brock N.L."/>
            <person name="Burkhardt I."/>
            <person name="Tsavkelova E.A."/>
            <person name="Dickschat J.S."/>
            <person name="Galuszka P."/>
            <person name="Gueldener U."/>
            <person name="Tudzynski B."/>
        </authorList>
    </citation>
    <scope>NUCLEOTIDE SEQUENCE [LARGE SCALE GENOMIC DNA]</scope>
    <source>
        <strain evidence="2">ET1</strain>
    </source>
</reference>
<dbReference type="Proteomes" id="UP000183971">
    <property type="component" value="Unassembled WGS sequence"/>
</dbReference>
<proteinExistence type="predicted"/>
<comment type="caution">
    <text evidence="1">The sequence shown here is derived from an EMBL/GenBank/DDBJ whole genome shotgun (WGS) entry which is preliminary data.</text>
</comment>
<dbReference type="AlphaFoldDB" id="A0A1L7VBR8"/>
<dbReference type="GeneID" id="42051549"/>
<evidence type="ECO:0000313" key="2">
    <source>
        <dbReference type="Proteomes" id="UP000183971"/>
    </source>
</evidence>
<gene>
    <name evidence="1" type="ORF">FPRO_06670</name>
</gene>
<dbReference type="RefSeq" id="XP_031078732.1">
    <property type="nucleotide sequence ID" value="XM_031228391.1"/>
</dbReference>
<keyword evidence="2" id="KW-1185">Reference proteome</keyword>
<dbReference type="EMBL" id="FJOF01000003">
    <property type="protein sequence ID" value="CZR38139.1"/>
    <property type="molecule type" value="Genomic_DNA"/>
</dbReference>
<evidence type="ECO:0000313" key="1">
    <source>
        <dbReference type="EMBL" id="CZR38139.1"/>
    </source>
</evidence>
<sequence>MAPKRKPDEPPEIQVFKHRLDLELQLSNNHLHYGDNSVSLPLILTSSNLTTLPTFIQVLSNMLGRPEVATSSGLAHQGCCICPNDTISTILQATATTNHNHISVAQESSAMLHERRNGRARLTQLQDKAIAVMV</sequence>
<dbReference type="VEuPathDB" id="FungiDB:FPRO_06670"/>
<name>A0A1L7VBR8_FUSPR</name>
<organism evidence="1 2">
    <name type="scientific">Fusarium proliferatum (strain ET1)</name>
    <name type="common">Orchid endophyte fungus</name>
    <dbReference type="NCBI Taxonomy" id="1227346"/>
    <lineage>
        <taxon>Eukaryota</taxon>
        <taxon>Fungi</taxon>
        <taxon>Dikarya</taxon>
        <taxon>Ascomycota</taxon>
        <taxon>Pezizomycotina</taxon>
        <taxon>Sordariomycetes</taxon>
        <taxon>Hypocreomycetidae</taxon>
        <taxon>Hypocreales</taxon>
        <taxon>Nectriaceae</taxon>
        <taxon>Fusarium</taxon>
        <taxon>Fusarium fujikuroi species complex</taxon>
    </lineage>
</organism>
<accession>A0A1L7VBR8</accession>
<protein>
    <submittedName>
        <fullName evidence="1">Uncharacterized protein</fullName>
    </submittedName>
</protein>